<reference evidence="4" key="2">
    <citation type="journal article" date="2021" name="PeerJ">
        <title>Extensive microbial diversity within the chicken gut microbiome revealed by metagenomics and culture.</title>
        <authorList>
            <person name="Gilroy R."/>
            <person name="Ravi A."/>
            <person name="Getino M."/>
            <person name="Pursley I."/>
            <person name="Horton D.L."/>
            <person name="Alikhan N.F."/>
            <person name="Baker D."/>
            <person name="Gharbi K."/>
            <person name="Hall N."/>
            <person name="Watson M."/>
            <person name="Adriaenssens E.M."/>
            <person name="Foster-Nyarko E."/>
            <person name="Jarju S."/>
            <person name="Secka A."/>
            <person name="Antonio M."/>
            <person name="Oren A."/>
            <person name="Chaudhuri R.R."/>
            <person name="La Ragione R."/>
            <person name="Hildebrand F."/>
            <person name="Pallen M.J."/>
        </authorList>
    </citation>
    <scope>NUCLEOTIDE SEQUENCE</scope>
    <source>
        <strain evidence="4">D5-748</strain>
    </source>
</reference>
<dbReference type="InterPro" id="IPR024361">
    <property type="entry name" value="BACON"/>
</dbReference>
<dbReference type="Pfam" id="PF13004">
    <property type="entry name" value="BACON"/>
    <property type="match status" value="2"/>
</dbReference>
<feature type="chain" id="PRO_5039613323" evidence="1">
    <location>
        <begin position="23"/>
        <end position="651"/>
    </location>
</feature>
<dbReference type="AlphaFoldDB" id="A0A9D9HBK4"/>
<feature type="domain" description="BACON" evidence="2">
    <location>
        <begin position="300"/>
        <end position="345"/>
    </location>
</feature>
<reference evidence="4" key="1">
    <citation type="submission" date="2020-10" db="EMBL/GenBank/DDBJ databases">
        <authorList>
            <person name="Gilroy R."/>
        </authorList>
    </citation>
    <scope>NUCLEOTIDE SEQUENCE</scope>
    <source>
        <strain evidence="4">D5-748</strain>
    </source>
</reference>
<sequence length="651" mass="72330">MKLKIILSALLICLCALPDALAQSEQQNYGTDGVAMMVRQANTLYSKGKLEEAKVLYEQALASGDRFFSKKCTAQLDLIRTLMAAREKKSGTVFTISQDTVRINCLGGDYPVHVTGSDWNASVNGSDDWCRIGIDRKMGLVKIYIAPNEGTDDRSTVIEIRNGNGQSKTVQVINEGAPEFLRSSTQSLVFTPTGETSIVDIDANTDWDISDVPGWLEAIKGDSDIRFTADANDDNRDRIAQVRVETPSRNEITINIIQGASLDSLAFSKNDLHFGPEGGDEYIRVLTDADDWRFGDFPYWCQLKRIDDHTIHVHCTPNEPVDMPREASVNVTTGNQTLGINVSQDPKPIVQLIPQDGIGGRRVSFGITAGYIYPMISVNSSSQVTASPVNYATGSRDEQVSYSSSGGFTVGAHADIRLYKNLYLNTGLDFMYYRYRNDLAGRMTMAMPQTSRYYLAGDALASFNEEYTMAELGVPVLFSYRIPVTKTSHFRVDLGPVLSVGLSSDLDLSGKTDSDELRAYRIVNGVRTDEFYDNYVYSSHLNYSGKFDMFSESTSLRTMTSDGNNASSGRESSFDASPYRRVNFGLRAGVGYEFMGISISVSYQWMITNMADRKYWDGDRWTVFDNAAGLMSGYSQHNNLLQVTIGYTFRY</sequence>
<dbReference type="Proteomes" id="UP000823619">
    <property type="component" value="Unassembled WGS sequence"/>
</dbReference>
<comment type="caution">
    <text evidence="4">The sequence shown here is derived from an EMBL/GenBank/DDBJ whole genome shotgun (WGS) entry which is preliminary data.</text>
</comment>
<gene>
    <name evidence="4" type="ORF">IAC23_04275</name>
</gene>
<feature type="signal peptide" evidence="1">
    <location>
        <begin position="1"/>
        <end position="22"/>
    </location>
</feature>
<keyword evidence="1" id="KW-0732">Signal</keyword>
<evidence type="ECO:0000256" key="1">
    <source>
        <dbReference type="SAM" id="SignalP"/>
    </source>
</evidence>
<dbReference type="InterPro" id="IPR025665">
    <property type="entry name" value="Beta-barrel_OMP_2"/>
</dbReference>
<dbReference type="Pfam" id="PF13568">
    <property type="entry name" value="OMP_b-brl_2"/>
    <property type="match status" value="1"/>
</dbReference>
<evidence type="ECO:0000259" key="2">
    <source>
        <dbReference type="Pfam" id="PF13004"/>
    </source>
</evidence>
<dbReference type="Gene3D" id="2.60.40.10">
    <property type="entry name" value="Immunoglobulins"/>
    <property type="match status" value="2"/>
</dbReference>
<dbReference type="EMBL" id="JADIMO010000047">
    <property type="protein sequence ID" value="MBO8444899.1"/>
    <property type="molecule type" value="Genomic_DNA"/>
</dbReference>
<evidence type="ECO:0000313" key="4">
    <source>
        <dbReference type="EMBL" id="MBO8444899.1"/>
    </source>
</evidence>
<name>A0A9D9HBK4_9BACT</name>
<dbReference type="InterPro" id="IPR013783">
    <property type="entry name" value="Ig-like_fold"/>
</dbReference>
<protein>
    <submittedName>
        <fullName evidence="4">Outer membrane beta-barrel protein</fullName>
    </submittedName>
</protein>
<accession>A0A9D9HBK4</accession>
<dbReference type="CDD" id="cd14948">
    <property type="entry name" value="BACON"/>
    <property type="match status" value="3"/>
</dbReference>
<evidence type="ECO:0000259" key="3">
    <source>
        <dbReference type="Pfam" id="PF13568"/>
    </source>
</evidence>
<proteinExistence type="predicted"/>
<feature type="domain" description="Outer membrane protein beta-barrel" evidence="3">
    <location>
        <begin position="357"/>
        <end position="610"/>
    </location>
</feature>
<evidence type="ECO:0000313" key="5">
    <source>
        <dbReference type="Proteomes" id="UP000823619"/>
    </source>
</evidence>
<feature type="domain" description="BACON" evidence="2">
    <location>
        <begin position="120"/>
        <end position="172"/>
    </location>
</feature>
<organism evidence="4 5">
    <name type="scientific">Candidatus Cryptobacteroides merdavium</name>
    <dbReference type="NCBI Taxonomy" id="2840769"/>
    <lineage>
        <taxon>Bacteria</taxon>
        <taxon>Pseudomonadati</taxon>
        <taxon>Bacteroidota</taxon>
        <taxon>Bacteroidia</taxon>
        <taxon>Bacteroidales</taxon>
        <taxon>Candidatus Cryptobacteroides</taxon>
    </lineage>
</organism>